<dbReference type="NCBIfam" id="TIGR04183">
    <property type="entry name" value="Por_Secre_tail"/>
    <property type="match status" value="1"/>
</dbReference>
<feature type="domain" description="Secretion system C-terminal sorting" evidence="3">
    <location>
        <begin position="275"/>
        <end position="341"/>
    </location>
</feature>
<sequence>MKNFYSIKFLFVLSFLATINSIGQTTLSPGDLMIFAANSDTSTLNEIGSEGEATEFAFILLKPITTGTQVYFTDFAYIDSSAPYFGKNENNGCDPGAGAQGDGMIKWTANSDLEAGTKVLIRFASGGTVATVGTVVSIVDTVVPGTSMFLSDAGDAIHVFQGSDDGAGLVTAATMISSYKFRDGWQDNLVECDNNSGRSEDPGTGFEFDAITNKPNDNSGYIGDFIGSVSTIQAKLLDIANYQITNGGAYSIDLTSETITLSNKDNNVVESNVKVFPNPAKDVINVRATNGILIEGLEVYNITGRLLKKQSEKMIDISGLSSGMYLLKVDTDRGGVIQKVVKQ</sequence>
<gene>
    <name evidence="4" type="ORF">FGF67_03190</name>
</gene>
<name>A0A5C4SQ10_9FLAO</name>
<dbReference type="InterPro" id="IPR026444">
    <property type="entry name" value="Secre_tail"/>
</dbReference>
<dbReference type="OrthoDB" id="1273750at2"/>
<organism evidence="4 5">
    <name type="scientific">Allotamlana fucoidanivorans</name>
    <dbReference type="NCBI Taxonomy" id="2583814"/>
    <lineage>
        <taxon>Bacteria</taxon>
        <taxon>Pseudomonadati</taxon>
        <taxon>Bacteroidota</taxon>
        <taxon>Flavobacteriia</taxon>
        <taxon>Flavobacteriales</taxon>
        <taxon>Flavobacteriaceae</taxon>
        <taxon>Allotamlana</taxon>
    </lineage>
</organism>
<proteinExistence type="predicted"/>
<keyword evidence="5" id="KW-1185">Reference proteome</keyword>
<evidence type="ECO:0000259" key="3">
    <source>
        <dbReference type="Pfam" id="PF18962"/>
    </source>
</evidence>
<protein>
    <submittedName>
        <fullName evidence="4">T9SS type A sorting domain-containing protein</fullName>
    </submittedName>
</protein>
<feature type="signal peptide" evidence="2">
    <location>
        <begin position="1"/>
        <end position="23"/>
    </location>
</feature>
<reference evidence="4 5" key="1">
    <citation type="submission" date="2019-05" db="EMBL/GenBank/DDBJ databases">
        <title>Tamlana fucoidanivorans sp. nov., isolated from the surface of algae collected from Fujian province in China.</title>
        <authorList>
            <person name="Li J."/>
        </authorList>
    </citation>
    <scope>NUCLEOTIDE SEQUENCE [LARGE SCALE GENOMIC DNA]</scope>
    <source>
        <strain evidence="4 5">CW2-9</strain>
    </source>
</reference>
<dbReference type="AlphaFoldDB" id="A0A5C4SQ10"/>
<feature type="chain" id="PRO_5022758044" evidence="2">
    <location>
        <begin position="24"/>
        <end position="343"/>
    </location>
</feature>
<evidence type="ECO:0000313" key="5">
    <source>
        <dbReference type="Proteomes" id="UP000308713"/>
    </source>
</evidence>
<evidence type="ECO:0000313" key="4">
    <source>
        <dbReference type="EMBL" id="TNJ46016.1"/>
    </source>
</evidence>
<dbReference type="RefSeq" id="WP_139695030.1">
    <property type="nucleotide sequence ID" value="NZ_CP074074.1"/>
</dbReference>
<dbReference type="Proteomes" id="UP000308713">
    <property type="component" value="Unassembled WGS sequence"/>
</dbReference>
<evidence type="ECO:0000256" key="2">
    <source>
        <dbReference type="SAM" id="SignalP"/>
    </source>
</evidence>
<dbReference type="EMBL" id="VDCS01000003">
    <property type="protein sequence ID" value="TNJ46016.1"/>
    <property type="molecule type" value="Genomic_DNA"/>
</dbReference>
<keyword evidence="1 2" id="KW-0732">Signal</keyword>
<evidence type="ECO:0000256" key="1">
    <source>
        <dbReference type="ARBA" id="ARBA00022729"/>
    </source>
</evidence>
<comment type="caution">
    <text evidence="4">The sequence shown here is derived from an EMBL/GenBank/DDBJ whole genome shotgun (WGS) entry which is preliminary data.</text>
</comment>
<accession>A0A5C4SQ10</accession>
<dbReference type="Pfam" id="PF18962">
    <property type="entry name" value="Por_Secre_tail"/>
    <property type="match status" value="1"/>
</dbReference>